<evidence type="ECO:0000313" key="2">
    <source>
        <dbReference type="EMBL" id="MBK0418804.1"/>
    </source>
</evidence>
<dbReference type="Proteomes" id="UP000608530">
    <property type="component" value="Unassembled WGS sequence"/>
</dbReference>
<dbReference type="EMBL" id="JAEHOH010000009">
    <property type="protein sequence ID" value="MBK0418804.1"/>
    <property type="molecule type" value="Genomic_DNA"/>
</dbReference>
<dbReference type="InterPro" id="IPR016032">
    <property type="entry name" value="Sig_transdc_resp-reg_C-effctor"/>
</dbReference>
<comment type="caution">
    <text evidence="2">The sequence shown here is derived from an EMBL/GenBank/DDBJ whole genome shotgun (WGS) entry which is preliminary data.</text>
</comment>
<sequence length="61" mass="7108">MISLITQGFTNWEIATRSYISMNSLKSYIRSACRKIGVERQAVRWGIEYGTLPPERLDDER</sequence>
<name>A0A934UTU8_9MICO</name>
<dbReference type="SUPFAM" id="SSF46894">
    <property type="entry name" value="C-terminal effector domain of the bipartite response regulators"/>
    <property type="match status" value="1"/>
</dbReference>
<keyword evidence="3" id="KW-1185">Reference proteome</keyword>
<dbReference type="RefSeq" id="WP_200114954.1">
    <property type="nucleotide sequence ID" value="NZ_JAEHOH010000009.1"/>
</dbReference>
<organism evidence="2 3">
    <name type="scientific">Leucobacter chromiisoli</name>
    <dbReference type="NCBI Taxonomy" id="2796471"/>
    <lineage>
        <taxon>Bacteria</taxon>
        <taxon>Bacillati</taxon>
        <taxon>Actinomycetota</taxon>
        <taxon>Actinomycetes</taxon>
        <taxon>Micrococcales</taxon>
        <taxon>Microbacteriaceae</taxon>
        <taxon>Leucobacter</taxon>
    </lineage>
</organism>
<dbReference type="InterPro" id="IPR036388">
    <property type="entry name" value="WH-like_DNA-bd_sf"/>
</dbReference>
<reference evidence="2" key="1">
    <citation type="submission" date="2020-12" db="EMBL/GenBank/DDBJ databases">
        <title>Leucobacter sp. CAS1, isolated from Chromium sludge.</title>
        <authorList>
            <person name="Xu Z."/>
        </authorList>
    </citation>
    <scope>NUCLEOTIDE SEQUENCE</scope>
    <source>
        <strain evidence="2">CSA1</strain>
    </source>
</reference>
<dbReference type="GO" id="GO:0003677">
    <property type="term" value="F:DNA binding"/>
    <property type="evidence" value="ECO:0007669"/>
    <property type="project" value="InterPro"/>
</dbReference>
<feature type="domain" description="HTH luxR-type" evidence="1">
    <location>
        <begin position="1"/>
        <end position="50"/>
    </location>
</feature>
<evidence type="ECO:0000313" key="3">
    <source>
        <dbReference type="Proteomes" id="UP000608530"/>
    </source>
</evidence>
<proteinExistence type="predicted"/>
<gene>
    <name evidence="2" type="ORF">JD276_07125</name>
</gene>
<dbReference type="Pfam" id="PF00196">
    <property type="entry name" value="GerE"/>
    <property type="match status" value="1"/>
</dbReference>
<evidence type="ECO:0000259" key="1">
    <source>
        <dbReference type="PROSITE" id="PS50043"/>
    </source>
</evidence>
<dbReference type="GO" id="GO:0006355">
    <property type="term" value="P:regulation of DNA-templated transcription"/>
    <property type="evidence" value="ECO:0007669"/>
    <property type="project" value="InterPro"/>
</dbReference>
<accession>A0A934UTU8</accession>
<dbReference type="PROSITE" id="PS50043">
    <property type="entry name" value="HTH_LUXR_2"/>
    <property type="match status" value="1"/>
</dbReference>
<dbReference type="AlphaFoldDB" id="A0A934UTU8"/>
<dbReference type="Gene3D" id="1.10.10.10">
    <property type="entry name" value="Winged helix-like DNA-binding domain superfamily/Winged helix DNA-binding domain"/>
    <property type="match status" value="1"/>
</dbReference>
<dbReference type="InterPro" id="IPR000792">
    <property type="entry name" value="Tscrpt_reg_LuxR_C"/>
</dbReference>
<protein>
    <recommendedName>
        <fullName evidence="1">HTH luxR-type domain-containing protein</fullName>
    </recommendedName>
</protein>